<dbReference type="Pfam" id="PF13102">
    <property type="entry name" value="Phage_int_SAM_5"/>
    <property type="match status" value="1"/>
</dbReference>
<feature type="domain" description="Arm DNA-binding" evidence="3">
    <location>
        <begin position="10"/>
        <end position="92"/>
    </location>
</feature>
<proteinExistence type="predicted"/>
<evidence type="ECO:0000259" key="2">
    <source>
        <dbReference type="Pfam" id="PF13102"/>
    </source>
</evidence>
<dbReference type="InterPro" id="IPR025269">
    <property type="entry name" value="SAM-like_dom"/>
</dbReference>
<keyword evidence="5" id="KW-1185">Reference proteome</keyword>
<accession>A0ABW2Z7G3</accession>
<organism evidence="4 5">
    <name type="scientific">Lutibacter aestuarii</name>
    <dbReference type="NCBI Taxonomy" id="861111"/>
    <lineage>
        <taxon>Bacteria</taxon>
        <taxon>Pseudomonadati</taxon>
        <taxon>Bacteroidota</taxon>
        <taxon>Flavobacteriia</taxon>
        <taxon>Flavobacteriales</taxon>
        <taxon>Flavobacteriaceae</taxon>
        <taxon>Lutibacter</taxon>
    </lineage>
</organism>
<evidence type="ECO:0000259" key="3">
    <source>
        <dbReference type="Pfam" id="PF17293"/>
    </source>
</evidence>
<sequence length="295" mass="35154">MEISKLTILFILQKARLNKQGKCPIRCRITFLQKRREFSIGLFINPNLWGSKRQLAIPKEENKLLNTQLSLITNNLNQAFLLLQINKQNFDVNDIFLQYKGENTTDNKTLMEVFELHNSRMEKLIGVSYAKSTYNKFIEAKKHVFSFLKFQYKKHDILLSDLKLKFINDFDFYLKSEKNQKQITINKNIQRLRKIIKLALAEEYLVTDPFILYKPEKVITNIVFLSVEELQILEDYQFTQLRLQQVKDWFVFSCYTGLAYNEIKNLKKHHIVNGFDGELWIEMIKEKTQKDICNY</sequence>
<dbReference type="RefSeq" id="WP_386782031.1">
    <property type="nucleotide sequence ID" value="NZ_JBHTIC010000006.1"/>
</dbReference>
<dbReference type="SUPFAM" id="SSF56349">
    <property type="entry name" value="DNA breaking-rejoining enzymes"/>
    <property type="match status" value="1"/>
</dbReference>
<reference evidence="5" key="1">
    <citation type="journal article" date="2019" name="Int. J. Syst. Evol. Microbiol.">
        <title>The Global Catalogue of Microorganisms (GCM) 10K type strain sequencing project: providing services to taxonomists for standard genome sequencing and annotation.</title>
        <authorList>
            <consortium name="The Broad Institute Genomics Platform"/>
            <consortium name="The Broad Institute Genome Sequencing Center for Infectious Disease"/>
            <person name="Wu L."/>
            <person name="Ma J."/>
        </authorList>
    </citation>
    <scope>NUCLEOTIDE SEQUENCE [LARGE SCALE GENOMIC DNA]</scope>
    <source>
        <strain evidence="5">CCUG 60022</strain>
    </source>
</reference>
<feature type="domain" description="Phage integrase SAM-like" evidence="2">
    <location>
        <begin position="109"/>
        <end position="210"/>
    </location>
</feature>
<evidence type="ECO:0000256" key="1">
    <source>
        <dbReference type="ARBA" id="ARBA00023125"/>
    </source>
</evidence>
<name>A0ABW2Z7G3_9FLAO</name>
<dbReference type="InterPro" id="IPR010998">
    <property type="entry name" value="Integrase_recombinase_N"/>
</dbReference>
<dbReference type="Proteomes" id="UP001597032">
    <property type="component" value="Unassembled WGS sequence"/>
</dbReference>
<dbReference type="Gene3D" id="1.10.150.130">
    <property type="match status" value="1"/>
</dbReference>
<dbReference type="InterPro" id="IPR011010">
    <property type="entry name" value="DNA_brk_join_enz"/>
</dbReference>
<dbReference type="Pfam" id="PF17293">
    <property type="entry name" value="Arm-DNA-bind_5"/>
    <property type="match status" value="1"/>
</dbReference>
<dbReference type="InterPro" id="IPR035386">
    <property type="entry name" value="Arm-DNA-bind_5"/>
</dbReference>
<keyword evidence="1" id="KW-0238">DNA-binding</keyword>
<comment type="caution">
    <text evidence="4">The sequence shown here is derived from an EMBL/GenBank/DDBJ whole genome shotgun (WGS) entry which is preliminary data.</text>
</comment>
<gene>
    <name evidence="4" type="ORF">ACFQZW_07145</name>
</gene>
<dbReference type="EMBL" id="JBHTIC010000006">
    <property type="protein sequence ID" value="MFD0761853.1"/>
    <property type="molecule type" value="Genomic_DNA"/>
</dbReference>
<protein>
    <submittedName>
        <fullName evidence="4">Phage integrase SAM-like domain-containing protein</fullName>
    </submittedName>
</protein>
<evidence type="ECO:0000313" key="4">
    <source>
        <dbReference type="EMBL" id="MFD0761853.1"/>
    </source>
</evidence>
<evidence type="ECO:0000313" key="5">
    <source>
        <dbReference type="Proteomes" id="UP001597032"/>
    </source>
</evidence>